<proteinExistence type="predicted"/>
<dbReference type="OrthoDB" id="3297408at2"/>
<comment type="caution">
    <text evidence="2">The sequence shown here is derived from an EMBL/GenBank/DDBJ whole genome shotgun (WGS) entry which is preliminary data.</text>
</comment>
<sequence>MTMATISIPRHIKGERVWNALMQARPGGLSTSELATVCDLSQSQVRAGLTEIREERAQAERTPLTWSRRTGHQLSEHPEVWREFELSVVHSILTRVIRLLKATVVPHSELVPDDTKIAKVIAQLNAAVASLEMITDMSTTEPKPTRRRRKAEVRS</sequence>
<feature type="compositionally biased region" description="Basic residues" evidence="1">
    <location>
        <begin position="145"/>
        <end position="155"/>
    </location>
</feature>
<reference evidence="2 3" key="1">
    <citation type="submission" date="2018-02" db="EMBL/GenBank/DDBJ databases">
        <title>8 Nocardia nova and 1 Nocardia cyriacigeorgica strain used for evolution to TMP-SMX.</title>
        <authorList>
            <person name="Mehta H."/>
            <person name="Weng J."/>
            <person name="Shamoo Y."/>
        </authorList>
    </citation>
    <scope>NUCLEOTIDE SEQUENCE [LARGE SCALE GENOMIC DNA]</scope>
    <source>
        <strain evidence="2 3">MDA3139</strain>
    </source>
</reference>
<evidence type="ECO:0000256" key="1">
    <source>
        <dbReference type="SAM" id="MobiDB-lite"/>
    </source>
</evidence>
<dbReference type="Proteomes" id="UP000239874">
    <property type="component" value="Unassembled WGS sequence"/>
</dbReference>
<name>A0A2S6APS6_9NOCA</name>
<dbReference type="AlphaFoldDB" id="A0A2S6APS6"/>
<dbReference type="EMBL" id="PSZC01000010">
    <property type="protein sequence ID" value="PPJ37220.1"/>
    <property type="molecule type" value="Genomic_DNA"/>
</dbReference>
<evidence type="ECO:0000313" key="2">
    <source>
        <dbReference type="EMBL" id="PPJ37220.1"/>
    </source>
</evidence>
<feature type="region of interest" description="Disordered" evidence="1">
    <location>
        <begin position="135"/>
        <end position="155"/>
    </location>
</feature>
<gene>
    <name evidence="2" type="ORF">C5E45_16350</name>
</gene>
<evidence type="ECO:0008006" key="4">
    <source>
        <dbReference type="Google" id="ProtNLM"/>
    </source>
</evidence>
<organism evidence="2 3">
    <name type="scientific">Nocardia nova</name>
    <dbReference type="NCBI Taxonomy" id="37330"/>
    <lineage>
        <taxon>Bacteria</taxon>
        <taxon>Bacillati</taxon>
        <taxon>Actinomycetota</taxon>
        <taxon>Actinomycetes</taxon>
        <taxon>Mycobacteriales</taxon>
        <taxon>Nocardiaceae</taxon>
        <taxon>Nocardia</taxon>
    </lineage>
</organism>
<dbReference type="RefSeq" id="WP_104376362.1">
    <property type="nucleotide sequence ID" value="NZ_PSZC01000010.1"/>
</dbReference>
<evidence type="ECO:0000313" key="3">
    <source>
        <dbReference type="Proteomes" id="UP000239874"/>
    </source>
</evidence>
<accession>A0A2S6APS6</accession>
<protein>
    <recommendedName>
        <fullName evidence="4">RacP protein</fullName>
    </recommendedName>
</protein>